<dbReference type="Pfam" id="PF01022">
    <property type="entry name" value="HTH_5"/>
    <property type="match status" value="1"/>
</dbReference>
<feature type="domain" description="HTH arsR-type" evidence="4">
    <location>
        <begin position="20"/>
        <end position="114"/>
    </location>
</feature>
<dbReference type="PANTHER" id="PTHR43132">
    <property type="entry name" value="ARSENICAL RESISTANCE OPERON REPRESSOR ARSR-RELATED"/>
    <property type="match status" value="1"/>
</dbReference>
<evidence type="ECO:0000256" key="1">
    <source>
        <dbReference type="ARBA" id="ARBA00023015"/>
    </source>
</evidence>
<sequence length="121" mass="13938">MKEVTYMKTESDLSTQPSLIDLKHLSESERIFKLLSNPTRLQMLNVLEQQELNVTELGELLNLEQSAVSHQLALLRKHQLVSAKRVGKSNYYQLDDPHILDVINEMLEHADHVIRGKQHGQ</sequence>
<dbReference type="Gene3D" id="1.10.10.10">
    <property type="entry name" value="Winged helix-like DNA-binding domain superfamily/Winged helix DNA-binding domain"/>
    <property type="match status" value="1"/>
</dbReference>
<evidence type="ECO:0000256" key="3">
    <source>
        <dbReference type="ARBA" id="ARBA00023163"/>
    </source>
</evidence>
<dbReference type="InterPro" id="IPR036388">
    <property type="entry name" value="WH-like_DNA-bd_sf"/>
</dbReference>
<comment type="caution">
    <text evidence="5">The sequence shown here is derived from an EMBL/GenBank/DDBJ whole genome shotgun (WGS) entry which is preliminary data.</text>
</comment>
<keyword evidence="2" id="KW-0238">DNA-binding</keyword>
<dbReference type="PANTHER" id="PTHR43132:SF6">
    <property type="entry name" value="HTH-TYPE TRANSCRIPTIONAL REPRESSOR CZRA"/>
    <property type="match status" value="1"/>
</dbReference>
<dbReference type="EMBL" id="AZEI01000014">
    <property type="protein sequence ID" value="KRL17998.1"/>
    <property type="molecule type" value="Genomic_DNA"/>
</dbReference>
<dbReference type="NCBIfam" id="NF033788">
    <property type="entry name" value="HTH_metalloreg"/>
    <property type="match status" value="1"/>
</dbReference>
<evidence type="ECO:0000259" key="4">
    <source>
        <dbReference type="PROSITE" id="PS50987"/>
    </source>
</evidence>
<dbReference type="Proteomes" id="UP000051977">
    <property type="component" value="Unassembled WGS sequence"/>
</dbReference>
<dbReference type="InterPro" id="IPR051011">
    <property type="entry name" value="Metal_resp_trans_reg"/>
</dbReference>
<reference evidence="5 6" key="1">
    <citation type="journal article" date="2015" name="Genome Announc.">
        <title>Expanding the biotechnology potential of lactobacilli through comparative genomics of 213 strains and associated genera.</title>
        <authorList>
            <person name="Sun Z."/>
            <person name="Harris H.M."/>
            <person name="McCann A."/>
            <person name="Guo C."/>
            <person name="Argimon S."/>
            <person name="Zhang W."/>
            <person name="Yang X."/>
            <person name="Jeffery I.B."/>
            <person name="Cooney J.C."/>
            <person name="Kagawa T.F."/>
            <person name="Liu W."/>
            <person name="Song Y."/>
            <person name="Salvetti E."/>
            <person name="Wrobel A."/>
            <person name="Rasinkangas P."/>
            <person name="Parkhill J."/>
            <person name="Rea M.C."/>
            <person name="O'Sullivan O."/>
            <person name="Ritari J."/>
            <person name="Douillard F.P."/>
            <person name="Paul Ross R."/>
            <person name="Yang R."/>
            <person name="Briner A.E."/>
            <person name="Felis G.E."/>
            <person name="de Vos W.M."/>
            <person name="Barrangou R."/>
            <person name="Klaenhammer T.R."/>
            <person name="Caufield P.W."/>
            <person name="Cui Y."/>
            <person name="Zhang H."/>
            <person name="O'Toole P.W."/>
        </authorList>
    </citation>
    <scope>NUCLEOTIDE SEQUENCE [LARGE SCALE GENOMIC DNA]</scope>
    <source>
        <strain evidence="5 6">DSM 19907</strain>
    </source>
</reference>
<keyword evidence="1" id="KW-0805">Transcription regulation</keyword>
<dbReference type="InterPro" id="IPR001845">
    <property type="entry name" value="HTH_ArsR_DNA-bd_dom"/>
</dbReference>
<proteinExistence type="predicted"/>
<dbReference type="SMART" id="SM00418">
    <property type="entry name" value="HTH_ARSR"/>
    <property type="match status" value="1"/>
</dbReference>
<dbReference type="InterPro" id="IPR036390">
    <property type="entry name" value="WH_DNA-bd_sf"/>
</dbReference>
<dbReference type="SUPFAM" id="SSF46785">
    <property type="entry name" value="Winged helix' DNA-binding domain"/>
    <property type="match status" value="1"/>
</dbReference>
<dbReference type="PROSITE" id="PS50987">
    <property type="entry name" value="HTH_ARSR_2"/>
    <property type="match status" value="1"/>
</dbReference>
<keyword evidence="6" id="KW-1185">Reference proteome</keyword>
<dbReference type="PRINTS" id="PR00778">
    <property type="entry name" value="HTHARSR"/>
</dbReference>
<dbReference type="CDD" id="cd00090">
    <property type="entry name" value="HTH_ARSR"/>
    <property type="match status" value="1"/>
</dbReference>
<evidence type="ECO:0000313" key="6">
    <source>
        <dbReference type="Proteomes" id="UP000051977"/>
    </source>
</evidence>
<evidence type="ECO:0000256" key="2">
    <source>
        <dbReference type="ARBA" id="ARBA00023125"/>
    </source>
</evidence>
<dbReference type="InterPro" id="IPR011991">
    <property type="entry name" value="ArsR-like_HTH"/>
</dbReference>
<evidence type="ECO:0000313" key="5">
    <source>
        <dbReference type="EMBL" id="KRL17998.1"/>
    </source>
</evidence>
<name>A0ABR5PFK4_9LACO</name>
<keyword evidence="3" id="KW-0804">Transcription</keyword>
<gene>
    <name evidence="5" type="ORF">FD12_GL001088</name>
</gene>
<organism evidence="5 6">
    <name type="scientific">Lentilactobacillus rapi DSM 19907 = JCM 15042</name>
    <dbReference type="NCBI Taxonomy" id="1423795"/>
    <lineage>
        <taxon>Bacteria</taxon>
        <taxon>Bacillati</taxon>
        <taxon>Bacillota</taxon>
        <taxon>Bacilli</taxon>
        <taxon>Lactobacillales</taxon>
        <taxon>Lactobacillaceae</taxon>
        <taxon>Lentilactobacillus</taxon>
    </lineage>
</organism>
<protein>
    <submittedName>
        <fullName evidence="5">HTH-type transcriptional repressor CzrA family protein</fullName>
    </submittedName>
</protein>
<accession>A0ABR5PFK4</accession>